<evidence type="ECO:0000313" key="2">
    <source>
        <dbReference type="Proteomes" id="UP000815325"/>
    </source>
</evidence>
<name>A0ABQ7G0M7_DUNSA</name>
<sequence length="117" mass="12820">MQGKYVPELICHALASLHTLHLHQIQASTLLCALTVPHSGSSVDPQELQSPGQFTSKRSFLKCMWPDLARIAPSFLPFSTKVCITMASVTASKDDAVTALQKVLNFVVNVRVEGWDL</sequence>
<evidence type="ECO:0000313" key="1">
    <source>
        <dbReference type="EMBL" id="KAF5828160.1"/>
    </source>
</evidence>
<dbReference type="EMBL" id="MU070350">
    <property type="protein sequence ID" value="KAF5828160.1"/>
    <property type="molecule type" value="Genomic_DNA"/>
</dbReference>
<proteinExistence type="predicted"/>
<comment type="caution">
    <text evidence="1">The sequence shown here is derived from an EMBL/GenBank/DDBJ whole genome shotgun (WGS) entry which is preliminary data.</text>
</comment>
<dbReference type="Proteomes" id="UP000815325">
    <property type="component" value="Unassembled WGS sequence"/>
</dbReference>
<protein>
    <submittedName>
        <fullName evidence="1">Uncharacterized protein</fullName>
    </submittedName>
</protein>
<keyword evidence="2" id="KW-1185">Reference proteome</keyword>
<reference evidence="1" key="1">
    <citation type="submission" date="2017-08" db="EMBL/GenBank/DDBJ databases">
        <authorList>
            <person name="Polle J.E."/>
            <person name="Barry K."/>
            <person name="Cushman J."/>
            <person name="Schmutz J."/>
            <person name="Tran D."/>
            <person name="Hathwaick L.T."/>
            <person name="Yim W.C."/>
            <person name="Jenkins J."/>
            <person name="Mckie-Krisberg Z.M."/>
            <person name="Prochnik S."/>
            <person name="Lindquist E."/>
            <person name="Dockter R.B."/>
            <person name="Adam C."/>
            <person name="Molina H."/>
            <person name="Bunkerborg J."/>
            <person name="Jin E."/>
            <person name="Buchheim M."/>
            <person name="Magnuson J."/>
        </authorList>
    </citation>
    <scope>NUCLEOTIDE SEQUENCE</scope>
    <source>
        <strain evidence="1">CCAP 19/18</strain>
    </source>
</reference>
<organism evidence="1 2">
    <name type="scientific">Dunaliella salina</name>
    <name type="common">Green alga</name>
    <name type="synonym">Protococcus salinus</name>
    <dbReference type="NCBI Taxonomy" id="3046"/>
    <lineage>
        <taxon>Eukaryota</taxon>
        <taxon>Viridiplantae</taxon>
        <taxon>Chlorophyta</taxon>
        <taxon>core chlorophytes</taxon>
        <taxon>Chlorophyceae</taxon>
        <taxon>CS clade</taxon>
        <taxon>Chlamydomonadales</taxon>
        <taxon>Dunaliellaceae</taxon>
        <taxon>Dunaliella</taxon>
    </lineage>
</organism>
<accession>A0ABQ7G0M7</accession>
<gene>
    <name evidence="1" type="ORF">DUNSADRAFT_18100</name>
</gene>